<sequence>MDGRRRRSIKEGFDLGVGFFGFFTAAFCVITLVYEILRQDALGWALGTLVLGLVTAAIWWSRQAVLRRMDRAVSEIEQDR</sequence>
<dbReference type="Proteomes" id="UP000265742">
    <property type="component" value="Unassembled WGS sequence"/>
</dbReference>
<keyword evidence="1" id="KW-1133">Transmembrane helix</keyword>
<evidence type="ECO:0000313" key="3">
    <source>
        <dbReference type="Proteomes" id="UP000265742"/>
    </source>
</evidence>
<keyword evidence="3" id="KW-1185">Reference proteome</keyword>
<comment type="caution">
    <text evidence="2">The sequence shown here is derived from an EMBL/GenBank/DDBJ whole genome shotgun (WGS) entry which is preliminary data.</text>
</comment>
<feature type="transmembrane region" description="Helical" evidence="1">
    <location>
        <begin position="12"/>
        <end position="36"/>
    </location>
</feature>
<organism evidence="2 3">
    <name type="scientific">Amnibacterium setariae</name>
    <dbReference type="NCBI Taxonomy" id="2306585"/>
    <lineage>
        <taxon>Bacteria</taxon>
        <taxon>Bacillati</taxon>
        <taxon>Actinomycetota</taxon>
        <taxon>Actinomycetes</taxon>
        <taxon>Micrococcales</taxon>
        <taxon>Microbacteriaceae</taxon>
        <taxon>Amnibacterium</taxon>
    </lineage>
</organism>
<dbReference type="AlphaFoldDB" id="A0A3A1TRZ2"/>
<gene>
    <name evidence="2" type="ORF">D1781_16080</name>
</gene>
<dbReference type="EMBL" id="QXTG01000003">
    <property type="protein sequence ID" value="RIX26456.1"/>
    <property type="molecule type" value="Genomic_DNA"/>
</dbReference>
<dbReference type="RefSeq" id="WP_119483531.1">
    <property type="nucleotide sequence ID" value="NZ_QXTG01000003.1"/>
</dbReference>
<reference evidence="3" key="1">
    <citation type="submission" date="2018-09" db="EMBL/GenBank/DDBJ databases">
        <authorList>
            <person name="Kim I."/>
        </authorList>
    </citation>
    <scope>NUCLEOTIDE SEQUENCE [LARGE SCALE GENOMIC DNA]</scope>
    <source>
        <strain evidence="3">DD4a</strain>
    </source>
</reference>
<evidence type="ECO:0000313" key="2">
    <source>
        <dbReference type="EMBL" id="RIX26456.1"/>
    </source>
</evidence>
<proteinExistence type="predicted"/>
<keyword evidence="1" id="KW-0812">Transmembrane</keyword>
<feature type="transmembrane region" description="Helical" evidence="1">
    <location>
        <begin position="42"/>
        <end position="61"/>
    </location>
</feature>
<name>A0A3A1TRZ2_9MICO</name>
<evidence type="ECO:0000256" key="1">
    <source>
        <dbReference type="SAM" id="Phobius"/>
    </source>
</evidence>
<keyword evidence="1" id="KW-0472">Membrane</keyword>
<accession>A0A3A1TRZ2</accession>
<protein>
    <submittedName>
        <fullName evidence="2">Uncharacterized protein</fullName>
    </submittedName>
</protein>